<dbReference type="EMBL" id="OIVN01000091">
    <property type="protein sequence ID" value="SPC74110.1"/>
    <property type="molecule type" value="Genomic_DNA"/>
</dbReference>
<sequence>MEMMILTSGLREPGEDIGGKLVGFLEGVTASPLVLDGHLEAVPSGEKQRDFLLEMSLLHLQSPQAKKEMDFEDVSMGRDKRGELRHGE</sequence>
<reference evidence="2" key="1">
    <citation type="submission" date="2018-02" db="EMBL/GenBank/DDBJ databases">
        <authorList>
            <person name="Cohen D.B."/>
            <person name="Kent A.D."/>
        </authorList>
    </citation>
    <scope>NUCLEOTIDE SEQUENCE</scope>
</reference>
<dbReference type="AlphaFoldDB" id="A0A2N9EHE8"/>
<feature type="region of interest" description="Disordered" evidence="1">
    <location>
        <begin position="68"/>
        <end position="88"/>
    </location>
</feature>
<protein>
    <submittedName>
        <fullName evidence="2">Uncharacterized protein</fullName>
    </submittedName>
</protein>
<proteinExistence type="predicted"/>
<evidence type="ECO:0000256" key="1">
    <source>
        <dbReference type="SAM" id="MobiDB-lite"/>
    </source>
</evidence>
<accession>A0A2N9EHE8</accession>
<organism evidence="2">
    <name type="scientific">Fagus sylvatica</name>
    <name type="common">Beechnut</name>
    <dbReference type="NCBI Taxonomy" id="28930"/>
    <lineage>
        <taxon>Eukaryota</taxon>
        <taxon>Viridiplantae</taxon>
        <taxon>Streptophyta</taxon>
        <taxon>Embryophyta</taxon>
        <taxon>Tracheophyta</taxon>
        <taxon>Spermatophyta</taxon>
        <taxon>Magnoliopsida</taxon>
        <taxon>eudicotyledons</taxon>
        <taxon>Gunneridae</taxon>
        <taxon>Pentapetalae</taxon>
        <taxon>rosids</taxon>
        <taxon>fabids</taxon>
        <taxon>Fagales</taxon>
        <taxon>Fagaceae</taxon>
        <taxon>Fagus</taxon>
    </lineage>
</organism>
<name>A0A2N9EHE8_FAGSY</name>
<evidence type="ECO:0000313" key="2">
    <source>
        <dbReference type="EMBL" id="SPC74110.1"/>
    </source>
</evidence>
<gene>
    <name evidence="2" type="ORF">FSB_LOCUS1992</name>
</gene>